<dbReference type="Proteomes" id="UP000547209">
    <property type="component" value="Unassembled WGS sequence"/>
</dbReference>
<proteinExistence type="predicted"/>
<dbReference type="AlphaFoldDB" id="A0A7X0RQQ5"/>
<evidence type="ECO:0000256" key="1">
    <source>
        <dbReference type="SAM" id="Phobius"/>
    </source>
</evidence>
<dbReference type="Pfam" id="PF18902">
    <property type="entry name" value="DUF5658"/>
    <property type="match status" value="1"/>
</dbReference>
<keyword evidence="4" id="KW-1185">Reference proteome</keyword>
<accession>A0A7X0RQQ5</accession>
<evidence type="ECO:0000259" key="2">
    <source>
        <dbReference type="Pfam" id="PF18902"/>
    </source>
</evidence>
<keyword evidence="1" id="KW-0812">Transmembrane</keyword>
<name>A0A7X0RQQ5_9BACL</name>
<gene>
    <name evidence="3" type="ORF">H7C19_14785</name>
</gene>
<evidence type="ECO:0000313" key="4">
    <source>
        <dbReference type="Proteomes" id="UP000547209"/>
    </source>
</evidence>
<keyword evidence="1" id="KW-0472">Membrane</keyword>
<feature type="transmembrane region" description="Helical" evidence="1">
    <location>
        <begin position="81"/>
        <end position="105"/>
    </location>
</feature>
<keyword evidence="1" id="KW-1133">Transmembrane helix</keyword>
<comment type="caution">
    <text evidence="3">The sequence shown here is derived from an EMBL/GenBank/DDBJ whole genome shotgun (WGS) entry which is preliminary data.</text>
</comment>
<protein>
    <recommendedName>
        <fullName evidence="2">DUF5658 domain-containing protein</fullName>
    </recommendedName>
</protein>
<organism evidence="3 4">
    <name type="scientific">Cohnella nanjingensis</name>
    <dbReference type="NCBI Taxonomy" id="1387779"/>
    <lineage>
        <taxon>Bacteria</taxon>
        <taxon>Bacillati</taxon>
        <taxon>Bacillota</taxon>
        <taxon>Bacilli</taxon>
        <taxon>Bacillales</taxon>
        <taxon>Paenibacillaceae</taxon>
        <taxon>Cohnella</taxon>
    </lineage>
</organism>
<feature type="transmembrane region" description="Helical" evidence="1">
    <location>
        <begin position="50"/>
        <end position="69"/>
    </location>
</feature>
<reference evidence="3 4" key="1">
    <citation type="submission" date="2020-08" db="EMBL/GenBank/DDBJ databases">
        <title>Cohnella phylogeny.</title>
        <authorList>
            <person name="Dunlap C."/>
        </authorList>
    </citation>
    <scope>NUCLEOTIDE SEQUENCE [LARGE SCALE GENOMIC DNA]</scope>
    <source>
        <strain evidence="3 4">DSM 28246</strain>
    </source>
</reference>
<dbReference type="EMBL" id="JACJVP010000024">
    <property type="protein sequence ID" value="MBB6671954.1"/>
    <property type="molecule type" value="Genomic_DNA"/>
</dbReference>
<dbReference type="InterPro" id="IPR043717">
    <property type="entry name" value="DUF5658"/>
</dbReference>
<evidence type="ECO:0000313" key="3">
    <source>
        <dbReference type="EMBL" id="MBB6671954.1"/>
    </source>
</evidence>
<sequence length="106" mass="12169">MFMRTALSGIRKWQWLVWLSFFDAFATDTGLRLQVVQEANPLARALYETNVALFYGYKLLLPLILLALHRHVEGRSYIQKAGVIATILYGLIALYHVGWLLFVIAE</sequence>
<feature type="domain" description="DUF5658" evidence="2">
    <location>
        <begin position="16"/>
        <end position="101"/>
    </location>
</feature>